<dbReference type="CDD" id="cd18037">
    <property type="entry name" value="DEXSc_Pif1_like"/>
    <property type="match status" value="1"/>
</dbReference>
<dbReference type="InterPro" id="IPR010285">
    <property type="entry name" value="DNA_helicase_pif1-like_DEAD"/>
</dbReference>
<evidence type="ECO:0000256" key="7">
    <source>
        <dbReference type="ARBA" id="ARBA00023204"/>
    </source>
</evidence>
<dbReference type="Gene3D" id="3.40.50.300">
    <property type="entry name" value="P-loop containing nucleotide triphosphate hydrolases"/>
    <property type="match status" value="1"/>
</dbReference>
<evidence type="ECO:0000256" key="5">
    <source>
        <dbReference type="ARBA" id="ARBA00022840"/>
    </source>
</evidence>
<dbReference type="GO" id="GO:0003678">
    <property type="term" value="F:DNA helicase activity"/>
    <property type="evidence" value="ECO:0007669"/>
    <property type="project" value="InterPro"/>
</dbReference>
<evidence type="ECO:0000256" key="4">
    <source>
        <dbReference type="ARBA" id="ARBA00022806"/>
    </source>
</evidence>
<dbReference type="SUPFAM" id="SSF52540">
    <property type="entry name" value="P-loop containing nucleoside triphosphate hydrolases"/>
    <property type="match status" value="2"/>
</dbReference>
<evidence type="ECO:0000313" key="11">
    <source>
        <dbReference type="EMBL" id="EJD65616.1"/>
    </source>
</evidence>
<proteinExistence type="predicted"/>
<dbReference type="PANTHER" id="PTHR47642:SF5">
    <property type="entry name" value="ATP-DEPENDENT DNA HELICASE"/>
    <property type="match status" value="1"/>
</dbReference>
<dbReference type="EMBL" id="AGZS01000001">
    <property type="protein sequence ID" value="EJD65616.1"/>
    <property type="molecule type" value="Genomic_DNA"/>
</dbReference>
<keyword evidence="4" id="KW-0347">Helicase</keyword>
<dbReference type="STRING" id="857290.HMPREF9156_00380"/>
<feature type="domain" description="DNA helicase Pif1-like 2B" evidence="10">
    <location>
        <begin position="265"/>
        <end position="307"/>
    </location>
</feature>
<organism evidence="11 12">
    <name type="scientific">Scardovia wiggsiae F0424</name>
    <dbReference type="NCBI Taxonomy" id="857290"/>
    <lineage>
        <taxon>Bacteria</taxon>
        <taxon>Bacillati</taxon>
        <taxon>Actinomycetota</taxon>
        <taxon>Actinomycetes</taxon>
        <taxon>Bifidobacteriales</taxon>
        <taxon>Bifidobacteriaceae</taxon>
        <taxon>Scardovia</taxon>
    </lineage>
</organism>
<keyword evidence="7" id="KW-0234">DNA repair</keyword>
<sequence>MPVFLTGAPGSGKTYVLNRFVEISRQAGKNVAMTASTGIASTHINGQTVHSWSGIGIDTVLTPEVLKRIRTRRRRAIKETDILVIDEVSMLHAWLLDMVDEVCRAVRRVNEPFGGIQVVLAGDLYQLPPVSRGKYRTDPVAEDEVFMRQCQRYAAAGKDPEGFITEALCWDTLHPAVCYLTGQYRQDDGQLLSVLTDIRRAEVSQEDCDMLSSRVGVMPPPDRSAVHLFPVNRAADTLNMSKLAHIDGQEHTFIAESGGSAQLVRQLKMNMLAPERLVLKKGAAVMALRNDADRRFVNGSLGEVVGFADKKKGGYPLVEFENGHSAVMAPANWEIADGEAVLAVVTQVPLRLAWGITIHKSQGMTLDGAVMDLRNTFAPGMGYVALSRVESLGGLYLMGISSRAFYVSEQAVYADSRLRQESTEASALLGKEGAEGFARQYARAAADMSSQDRIGSGSGQGELF</sequence>
<gene>
    <name evidence="11" type="ORF">HMPREF9156_00380</name>
</gene>
<keyword evidence="6" id="KW-0238">DNA-binding</keyword>
<name>J0X2J0_9BIFI</name>
<dbReference type="GO" id="GO:0000723">
    <property type="term" value="P:telomere maintenance"/>
    <property type="evidence" value="ECO:0007669"/>
    <property type="project" value="InterPro"/>
</dbReference>
<keyword evidence="8" id="KW-0413">Isomerase</keyword>
<evidence type="ECO:0000256" key="2">
    <source>
        <dbReference type="ARBA" id="ARBA00022763"/>
    </source>
</evidence>
<evidence type="ECO:0000259" key="10">
    <source>
        <dbReference type="Pfam" id="PF21530"/>
    </source>
</evidence>
<dbReference type="Pfam" id="PF05970">
    <property type="entry name" value="PIF1"/>
    <property type="match status" value="1"/>
</dbReference>
<dbReference type="Proteomes" id="UP000006415">
    <property type="component" value="Unassembled WGS sequence"/>
</dbReference>
<dbReference type="AlphaFoldDB" id="J0X2J0"/>
<comment type="caution">
    <text evidence="11">The sequence shown here is derived from an EMBL/GenBank/DDBJ whole genome shotgun (WGS) entry which is preliminary data.</text>
</comment>
<evidence type="ECO:0000259" key="9">
    <source>
        <dbReference type="Pfam" id="PF05970"/>
    </source>
</evidence>
<protein>
    <recommendedName>
        <fullName evidence="13">AAA+ ATPase domain-containing protein</fullName>
    </recommendedName>
</protein>
<evidence type="ECO:0000256" key="6">
    <source>
        <dbReference type="ARBA" id="ARBA00023125"/>
    </source>
</evidence>
<keyword evidence="1" id="KW-0547">Nucleotide-binding</keyword>
<dbReference type="InterPro" id="IPR049163">
    <property type="entry name" value="Pif1-like_2B_dom"/>
</dbReference>
<evidence type="ECO:0008006" key="13">
    <source>
        <dbReference type="Google" id="ProtNLM"/>
    </source>
</evidence>
<dbReference type="InterPro" id="IPR027417">
    <property type="entry name" value="P-loop_NTPase"/>
</dbReference>
<accession>J0X2J0</accession>
<keyword evidence="3" id="KW-0378">Hydrolase</keyword>
<dbReference type="PANTHER" id="PTHR47642">
    <property type="entry name" value="ATP-DEPENDENT DNA HELICASE"/>
    <property type="match status" value="1"/>
</dbReference>
<evidence type="ECO:0000313" key="12">
    <source>
        <dbReference type="Proteomes" id="UP000006415"/>
    </source>
</evidence>
<dbReference type="Pfam" id="PF21530">
    <property type="entry name" value="Pif1_2B_dom"/>
    <property type="match status" value="1"/>
</dbReference>
<dbReference type="InterPro" id="IPR051055">
    <property type="entry name" value="PIF1_helicase"/>
</dbReference>
<reference evidence="11 12" key="1">
    <citation type="submission" date="2012-01" db="EMBL/GenBank/DDBJ databases">
        <title>The Genome Sequence of Scardovia wiggsiae F0424.</title>
        <authorList>
            <consortium name="The Broad Institute Genome Sequencing Platform"/>
            <person name="Earl A."/>
            <person name="Ward D."/>
            <person name="Feldgarden M."/>
            <person name="Gevers D."/>
            <person name="Izard J."/>
            <person name="Ganesan A."/>
            <person name="Baranova O.V."/>
            <person name="Blanton J.M."/>
            <person name="Tanner A.C."/>
            <person name="Mathney J."/>
            <person name="Dewhirst F.E."/>
            <person name="Young S.K."/>
            <person name="Zeng Q."/>
            <person name="Gargeya S."/>
            <person name="Fitzgerald M."/>
            <person name="Haas B."/>
            <person name="Abouelleil A."/>
            <person name="Alvarado L."/>
            <person name="Arachchi H.M."/>
            <person name="Berlin A."/>
            <person name="Chapman S.B."/>
            <person name="Gearin G."/>
            <person name="Goldberg J."/>
            <person name="Griggs A."/>
            <person name="Gujja S."/>
            <person name="Hansen M."/>
            <person name="Heiman D."/>
            <person name="Howarth C."/>
            <person name="Larimer J."/>
            <person name="Lui A."/>
            <person name="MacDonald P.J.P."/>
            <person name="McCowen C."/>
            <person name="Montmayeur A."/>
            <person name="Murphy C."/>
            <person name="Neiman D."/>
            <person name="Pearson M."/>
            <person name="Priest M."/>
            <person name="Roberts A."/>
            <person name="Saif S."/>
            <person name="Shea T."/>
            <person name="Sisk P."/>
            <person name="Stolte C."/>
            <person name="Sykes S."/>
            <person name="Wortman J."/>
            <person name="Nusbaum C."/>
            <person name="Birren B."/>
        </authorList>
    </citation>
    <scope>NUCLEOTIDE SEQUENCE [LARGE SCALE GENOMIC DNA]</scope>
    <source>
        <strain evidence="11 12">F0424</strain>
    </source>
</reference>
<evidence type="ECO:0000256" key="1">
    <source>
        <dbReference type="ARBA" id="ARBA00022741"/>
    </source>
</evidence>
<keyword evidence="5" id="KW-0067">ATP-binding</keyword>
<evidence type="ECO:0000256" key="8">
    <source>
        <dbReference type="ARBA" id="ARBA00023235"/>
    </source>
</evidence>
<dbReference type="HOGENOM" id="CLU_001613_7_2_11"/>
<feature type="domain" description="DNA helicase Pif1-like DEAD-box helicase" evidence="9">
    <location>
        <begin position="3"/>
        <end position="138"/>
    </location>
</feature>
<dbReference type="GO" id="GO:0006281">
    <property type="term" value="P:DNA repair"/>
    <property type="evidence" value="ECO:0007669"/>
    <property type="project" value="InterPro"/>
</dbReference>
<keyword evidence="2" id="KW-0227">DNA damage</keyword>
<evidence type="ECO:0000256" key="3">
    <source>
        <dbReference type="ARBA" id="ARBA00022801"/>
    </source>
</evidence>
<keyword evidence="12" id="KW-1185">Reference proteome</keyword>
<dbReference type="eggNOG" id="COG0507">
    <property type="taxonomic scope" value="Bacteria"/>
</dbReference>
<dbReference type="CDD" id="cd18809">
    <property type="entry name" value="SF1_C_RecD"/>
    <property type="match status" value="1"/>
</dbReference>